<organism evidence="6 7">
    <name type="scientific">Falsochrobactrum ovis</name>
    <dbReference type="NCBI Taxonomy" id="1293442"/>
    <lineage>
        <taxon>Bacteria</taxon>
        <taxon>Pseudomonadati</taxon>
        <taxon>Pseudomonadota</taxon>
        <taxon>Alphaproteobacteria</taxon>
        <taxon>Hyphomicrobiales</taxon>
        <taxon>Brucellaceae</taxon>
        <taxon>Falsochrobactrum</taxon>
    </lineage>
</organism>
<dbReference type="Pfam" id="PF04828">
    <property type="entry name" value="GFA"/>
    <property type="match status" value="1"/>
</dbReference>
<comment type="similarity">
    <text evidence="1">Belongs to the Gfa family.</text>
</comment>
<dbReference type="SUPFAM" id="SSF51316">
    <property type="entry name" value="Mss4-like"/>
    <property type="match status" value="1"/>
</dbReference>
<dbReference type="GO" id="GO:0046872">
    <property type="term" value="F:metal ion binding"/>
    <property type="evidence" value="ECO:0007669"/>
    <property type="project" value="UniProtKB-KW"/>
</dbReference>
<evidence type="ECO:0000256" key="3">
    <source>
        <dbReference type="ARBA" id="ARBA00022833"/>
    </source>
</evidence>
<evidence type="ECO:0000313" key="7">
    <source>
        <dbReference type="Proteomes" id="UP000249453"/>
    </source>
</evidence>
<dbReference type="PANTHER" id="PTHR33337:SF40">
    <property type="entry name" value="CENP-V_GFA DOMAIN-CONTAINING PROTEIN-RELATED"/>
    <property type="match status" value="1"/>
</dbReference>
<dbReference type="InterPro" id="IPR011057">
    <property type="entry name" value="Mss4-like_sf"/>
</dbReference>
<proteinExistence type="inferred from homology"/>
<gene>
    <name evidence="6" type="ORF">C7374_12418</name>
</gene>
<evidence type="ECO:0000256" key="4">
    <source>
        <dbReference type="ARBA" id="ARBA00023239"/>
    </source>
</evidence>
<name>A0A364JS33_9HYPH</name>
<dbReference type="PANTHER" id="PTHR33337">
    <property type="entry name" value="GFA DOMAIN-CONTAINING PROTEIN"/>
    <property type="match status" value="1"/>
</dbReference>
<dbReference type="AlphaFoldDB" id="A0A364JS33"/>
<evidence type="ECO:0000313" key="6">
    <source>
        <dbReference type="EMBL" id="RAK25455.1"/>
    </source>
</evidence>
<sequence length="131" mass="14843">MKQQFSGGCLCGALRFSATVRPIRVGICHCLDCRKLHGSPFHASAIFPKNAVTIDGESHTYAGRSFCPKCGSRVYAQTADEVELSLGSFDEPNQFTPSYELWTIRRETWLPPFPFKNAYERDRDEMTPFEN</sequence>
<evidence type="ECO:0000259" key="5">
    <source>
        <dbReference type="PROSITE" id="PS51891"/>
    </source>
</evidence>
<keyword evidence="3" id="KW-0862">Zinc</keyword>
<dbReference type="Gene3D" id="3.90.1590.10">
    <property type="entry name" value="glutathione-dependent formaldehyde- activating enzyme (gfa)"/>
    <property type="match status" value="1"/>
</dbReference>
<dbReference type="Proteomes" id="UP000249453">
    <property type="component" value="Unassembled WGS sequence"/>
</dbReference>
<feature type="domain" description="CENP-V/GFA" evidence="5">
    <location>
        <begin position="5"/>
        <end position="100"/>
    </location>
</feature>
<keyword evidence="2" id="KW-0479">Metal-binding</keyword>
<keyword evidence="4" id="KW-0456">Lyase</keyword>
<dbReference type="EMBL" id="QLMK01000024">
    <property type="protein sequence ID" value="RAK25455.1"/>
    <property type="molecule type" value="Genomic_DNA"/>
</dbReference>
<accession>A0A364JS33</accession>
<evidence type="ECO:0000256" key="2">
    <source>
        <dbReference type="ARBA" id="ARBA00022723"/>
    </source>
</evidence>
<protein>
    <recommendedName>
        <fullName evidence="5">CENP-V/GFA domain-containing protein</fullName>
    </recommendedName>
</protein>
<evidence type="ECO:0000256" key="1">
    <source>
        <dbReference type="ARBA" id="ARBA00005495"/>
    </source>
</evidence>
<dbReference type="InterPro" id="IPR006913">
    <property type="entry name" value="CENP-V/GFA"/>
</dbReference>
<keyword evidence="7" id="KW-1185">Reference proteome</keyword>
<dbReference type="PROSITE" id="PS51891">
    <property type="entry name" value="CENP_V_GFA"/>
    <property type="match status" value="1"/>
</dbReference>
<dbReference type="GO" id="GO:0016846">
    <property type="term" value="F:carbon-sulfur lyase activity"/>
    <property type="evidence" value="ECO:0007669"/>
    <property type="project" value="InterPro"/>
</dbReference>
<reference evidence="6 7" key="1">
    <citation type="submission" date="2018-06" db="EMBL/GenBank/DDBJ databases">
        <title>Genomic Encyclopedia of Type Strains, Phase IV (KMG-IV): sequencing the most valuable type-strain genomes for metagenomic binning, comparative biology and taxonomic classification.</title>
        <authorList>
            <person name="Goeker M."/>
        </authorList>
    </citation>
    <scope>NUCLEOTIDE SEQUENCE [LARGE SCALE GENOMIC DNA]</scope>
    <source>
        <strain evidence="6 7">DSM 26720</strain>
    </source>
</reference>
<comment type="caution">
    <text evidence="6">The sequence shown here is derived from an EMBL/GenBank/DDBJ whole genome shotgun (WGS) entry which is preliminary data.</text>
</comment>
<dbReference type="OrthoDB" id="9807246at2"/>
<dbReference type="RefSeq" id="WP_111576447.1">
    <property type="nucleotide sequence ID" value="NZ_JBHEEY010000024.1"/>
</dbReference>